<organism evidence="2">
    <name type="scientific">Micromonospora sp. CCTCC AA 2012012</name>
    <dbReference type="NCBI Taxonomy" id="3111921"/>
    <lineage>
        <taxon>Bacteria</taxon>
        <taxon>Bacillati</taxon>
        <taxon>Actinomycetota</taxon>
        <taxon>Actinomycetes</taxon>
        <taxon>Micromonosporales</taxon>
        <taxon>Micromonosporaceae</taxon>
        <taxon>Micromonospora</taxon>
    </lineage>
</organism>
<proteinExistence type="predicted"/>
<dbReference type="EMBL" id="CP159342">
    <property type="protein sequence ID" value="XCH72739.1"/>
    <property type="molecule type" value="Genomic_DNA"/>
</dbReference>
<name>A0AAU8H9K5_9ACTN</name>
<sequence length="350" mass="37971">MAEFAARSAASGFVVVVSSRRALLEQWAFVLESRNAAPVRLLKPDLALELANRLPAEPHRGIFLTTVLDIRRGPVRIALKSLPLALAVLDAGPRPDSSTTPAVLDIVEQARQTIVVDQEPGQGLPTWLHHPTLVELTLDEAITMSGDRHPDPETYPVSLSPAERSLFEQAARLLDKRNSTRSRPAVHSALMRLISTHGTSHGDMNDIDMAWNLVDSLEALGPDPRLEAMTETVLQRHRSGPVIVVTGPLRAEVEYVRDHLAAHGVRTEQLTLHEPRKGKAVAGGDRPPSVIVATRNGLDADESLLHDATLVYFTRPQSNSDRVWLLSALHTGAARAAIIPIDGPLATAGD</sequence>
<dbReference type="AlphaFoldDB" id="A0AAU8H9K5"/>
<evidence type="ECO:0000313" key="2">
    <source>
        <dbReference type="EMBL" id="XCH72739.1"/>
    </source>
</evidence>
<reference evidence="2" key="2">
    <citation type="submission" date="2024-06" db="EMBL/GenBank/DDBJ databases">
        <title>Micromonospora mangrovi CCTCC AA 2012012 genome sequences.</title>
        <authorList>
            <person name="Gao J."/>
        </authorList>
    </citation>
    <scope>NUCLEOTIDE SEQUENCE</scope>
    <source>
        <strain evidence="2">CCTCC AA 2012012</strain>
    </source>
</reference>
<dbReference type="EMBL" id="CP157762">
    <property type="protein sequence ID" value="XBP92042.1"/>
    <property type="molecule type" value="Genomic_DNA"/>
</dbReference>
<accession>A0AAU8H9K5</accession>
<dbReference type="RefSeq" id="WP_350931607.1">
    <property type="nucleotide sequence ID" value="NZ_CP157762.1"/>
</dbReference>
<gene>
    <name evidence="2" type="ORF">ABUL08_20785</name>
    <name evidence="1" type="ORF">VK199_20710</name>
</gene>
<evidence type="ECO:0000313" key="1">
    <source>
        <dbReference type="EMBL" id="XBP92042.1"/>
    </source>
</evidence>
<reference evidence="1" key="1">
    <citation type="submission" date="2024-01" db="EMBL/GenBank/DDBJ databases">
        <title>The genome sequence of Micromonospora mangrovi CCTCC AA 2012012.</title>
        <authorList>
            <person name="Gao J."/>
        </authorList>
    </citation>
    <scope>NUCLEOTIDE SEQUENCE</scope>
    <source>
        <strain evidence="1">CCTCC AA 2012012</strain>
    </source>
</reference>
<protein>
    <submittedName>
        <fullName evidence="2">Uncharacterized protein</fullName>
    </submittedName>
</protein>